<reference evidence="7" key="1">
    <citation type="journal article" date="2020" name="Nature">
        <title>Giant virus diversity and host interactions through global metagenomics.</title>
        <authorList>
            <person name="Schulz F."/>
            <person name="Roux S."/>
            <person name="Paez-Espino D."/>
            <person name="Jungbluth S."/>
            <person name="Walsh D.A."/>
            <person name="Denef V.J."/>
            <person name="McMahon K.D."/>
            <person name="Konstantinidis K.T."/>
            <person name="Eloe-Fadrosh E.A."/>
            <person name="Kyrpides N.C."/>
            <person name="Woyke T."/>
        </authorList>
    </citation>
    <scope>NUCLEOTIDE SEQUENCE</scope>
    <source>
        <strain evidence="7">GVMAG-M-3300009422-16</strain>
    </source>
</reference>
<dbReference type="Pfam" id="PF00271">
    <property type="entry name" value="Helicase_C"/>
    <property type="match status" value="1"/>
</dbReference>
<accession>A0A6C0B5Y6</accession>
<evidence type="ECO:0000313" key="7">
    <source>
        <dbReference type="EMBL" id="QHS86948.1"/>
    </source>
</evidence>
<dbReference type="InterPro" id="IPR001650">
    <property type="entry name" value="Helicase_C-like"/>
</dbReference>
<dbReference type="EMBL" id="MN739067">
    <property type="protein sequence ID" value="QHS86948.1"/>
    <property type="molecule type" value="Genomic_DNA"/>
</dbReference>
<dbReference type="GO" id="GO:0004386">
    <property type="term" value="F:helicase activity"/>
    <property type="evidence" value="ECO:0007669"/>
    <property type="project" value="UniProtKB-KW"/>
</dbReference>
<keyword evidence="1" id="KW-0547">Nucleotide-binding</keyword>
<dbReference type="PANTHER" id="PTHR45626">
    <property type="entry name" value="TRANSCRIPTION TERMINATION FACTOR 2-RELATED"/>
    <property type="match status" value="1"/>
</dbReference>
<dbReference type="Pfam" id="PF00176">
    <property type="entry name" value="SNF2-rel_dom"/>
    <property type="match status" value="1"/>
</dbReference>
<feature type="coiled-coil region" evidence="5">
    <location>
        <begin position="587"/>
        <end position="614"/>
    </location>
</feature>
<dbReference type="InterPro" id="IPR050628">
    <property type="entry name" value="SNF2_RAD54_helicase_TF"/>
</dbReference>
<dbReference type="SUPFAM" id="SSF57850">
    <property type="entry name" value="RING/U-box"/>
    <property type="match status" value="1"/>
</dbReference>
<dbReference type="Gene3D" id="3.40.50.300">
    <property type="entry name" value="P-loop containing nucleotide triphosphate hydrolases"/>
    <property type="match status" value="2"/>
</dbReference>
<dbReference type="Gene3D" id="3.30.40.10">
    <property type="entry name" value="Zinc/RING finger domain, C3HC4 (zinc finger)"/>
    <property type="match status" value="1"/>
</dbReference>
<evidence type="ECO:0000259" key="6">
    <source>
        <dbReference type="PROSITE" id="PS50089"/>
    </source>
</evidence>
<keyword evidence="2" id="KW-0378">Hydrolase</keyword>
<dbReference type="AlphaFoldDB" id="A0A6C0B5Y6"/>
<dbReference type="GO" id="GO:0006281">
    <property type="term" value="P:DNA repair"/>
    <property type="evidence" value="ECO:0007669"/>
    <property type="project" value="TreeGrafter"/>
</dbReference>
<dbReference type="GO" id="GO:0008094">
    <property type="term" value="F:ATP-dependent activity, acting on DNA"/>
    <property type="evidence" value="ECO:0007669"/>
    <property type="project" value="TreeGrafter"/>
</dbReference>
<dbReference type="GO" id="GO:0016787">
    <property type="term" value="F:hydrolase activity"/>
    <property type="evidence" value="ECO:0007669"/>
    <property type="project" value="UniProtKB-KW"/>
</dbReference>
<sequence>MNVSGNYYDPAKEFVSPEVSEKFKSLGFESYYDVLKESDQLKLLDLHNSQPLITFKKLVKRINTEGTISPSGPIINTPSKISVELKPHQKRTLYEMLQKENSKYRYSSGWNVNLLCDNVGSGKSLCILSLIAQQPMASLKGELYYSGIRSGSTGTQWFGQNYELQSTVGFSENAIELESNLIVVPHNIFLQWKEYITRYTKIKTFFIKGKKDYTKFCESKESVIKYCKENDIILIKSTMYKKFYNMLNIALLGIDNDYTVATTSLKQVSNMSNVSDPTIQLRYKMRQIKADMYSNYTDFHKVLGSTNTNDEKQEVRTKFKKLISELTNIVDDYDWNELGKDIHKKITPYQNRVQLYYFQRVIVDEVDSIKIPAFPYIYSKQIWYISSSINNIIYPYGNKQYQHASGTYKTISSGIPGTGFLKEILATMFRSASWSHKIRLDTFRGLFCIVRNNNSFIQHSIHIPAPIINMIECYTPPHLHALKNAIDTDALKAFNAGDTKKAIEILGCKGGTEEDLINQITEKLETKQKDLEKKITIKAQENAEATVKITNLKQHLENPDCDAFAISLFDAELETTKKTIKNNRVIIKSSKEQISSLKSKINGIKERLADVESKKCPICYSPFVEPSITPCCNNIFCLECITMSISSSVKKECPLCRTKIALKDVNLIINNPGEPTSPEKVPKLLSKTKNLLKLIKEKPEKRIMIFSEYESTLRQIRDELDEIDIKYSGIKGAGSTVQNIINKFKDRQFNVLLLNAKYFGAGLNLQFTDEIIIYHRMSKDLETQVIGRAQRLGRSDPLKINYLCYDNEYQ</sequence>
<name>A0A6C0B5Y6_9ZZZZ</name>
<dbReference type="SMART" id="SM00490">
    <property type="entry name" value="HELICc"/>
    <property type="match status" value="1"/>
</dbReference>
<evidence type="ECO:0000256" key="1">
    <source>
        <dbReference type="ARBA" id="ARBA00022741"/>
    </source>
</evidence>
<dbReference type="InterPro" id="IPR049730">
    <property type="entry name" value="SNF2/RAD54-like_C"/>
</dbReference>
<keyword evidence="5" id="KW-0175">Coiled coil</keyword>
<dbReference type="InterPro" id="IPR027417">
    <property type="entry name" value="P-loop_NTPase"/>
</dbReference>
<keyword evidence="3" id="KW-0347">Helicase</keyword>
<evidence type="ECO:0000256" key="3">
    <source>
        <dbReference type="ARBA" id="ARBA00022806"/>
    </source>
</evidence>
<keyword evidence="4" id="KW-0067">ATP-binding</keyword>
<feature type="domain" description="RING-type" evidence="6">
    <location>
        <begin position="616"/>
        <end position="657"/>
    </location>
</feature>
<proteinExistence type="predicted"/>
<dbReference type="InterPro" id="IPR000330">
    <property type="entry name" value="SNF2_N"/>
</dbReference>
<dbReference type="GO" id="GO:0005524">
    <property type="term" value="F:ATP binding"/>
    <property type="evidence" value="ECO:0007669"/>
    <property type="project" value="UniProtKB-KW"/>
</dbReference>
<evidence type="ECO:0000256" key="4">
    <source>
        <dbReference type="ARBA" id="ARBA00022840"/>
    </source>
</evidence>
<evidence type="ECO:0000256" key="5">
    <source>
        <dbReference type="SAM" id="Coils"/>
    </source>
</evidence>
<evidence type="ECO:0000256" key="2">
    <source>
        <dbReference type="ARBA" id="ARBA00022801"/>
    </source>
</evidence>
<dbReference type="PROSITE" id="PS50089">
    <property type="entry name" value="ZF_RING_2"/>
    <property type="match status" value="1"/>
</dbReference>
<organism evidence="7">
    <name type="scientific">viral metagenome</name>
    <dbReference type="NCBI Taxonomy" id="1070528"/>
    <lineage>
        <taxon>unclassified sequences</taxon>
        <taxon>metagenomes</taxon>
        <taxon>organismal metagenomes</taxon>
    </lineage>
</organism>
<dbReference type="CDD" id="cd18793">
    <property type="entry name" value="SF2_C_SNF"/>
    <property type="match status" value="1"/>
</dbReference>
<dbReference type="CDD" id="cd16620">
    <property type="entry name" value="vRING-HC-C4C4_RBBP6"/>
    <property type="match status" value="1"/>
</dbReference>
<dbReference type="SMART" id="SM00184">
    <property type="entry name" value="RING"/>
    <property type="match status" value="1"/>
</dbReference>
<dbReference type="InterPro" id="IPR013083">
    <property type="entry name" value="Znf_RING/FYVE/PHD"/>
</dbReference>
<dbReference type="InterPro" id="IPR001841">
    <property type="entry name" value="Znf_RING"/>
</dbReference>
<protein>
    <recommendedName>
        <fullName evidence="6">RING-type domain-containing protein</fullName>
    </recommendedName>
</protein>
<dbReference type="SUPFAM" id="SSF52540">
    <property type="entry name" value="P-loop containing nucleoside triphosphate hydrolases"/>
    <property type="match status" value="2"/>
</dbReference>
<dbReference type="GO" id="GO:0005634">
    <property type="term" value="C:nucleus"/>
    <property type="evidence" value="ECO:0007669"/>
    <property type="project" value="TreeGrafter"/>
</dbReference>